<proteinExistence type="predicted"/>
<organism evidence="1 2">
    <name type="scientific">Alteripontixanthobacter maritimus</name>
    <dbReference type="NCBI Taxonomy" id="2161824"/>
    <lineage>
        <taxon>Bacteria</taxon>
        <taxon>Pseudomonadati</taxon>
        <taxon>Pseudomonadota</taxon>
        <taxon>Alphaproteobacteria</taxon>
        <taxon>Sphingomonadales</taxon>
        <taxon>Erythrobacteraceae</taxon>
        <taxon>Alteripontixanthobacter</taxon>
    </lineage>
</organism>
<dbReference type="Proteomes" id="UP000253727">
    <property type="component" value="Unassembled WGS sequence"/>
</dbReference>
<accession>A0A369Q5R8</accession>
<comment type="caution">
    <text evidence="1">The sequence shown here is derived from an EMBL/GenBank/DDBJ whole genome shotgun (WGS) entry which is preliminary data.</text>
</comment>
<dbReference type="RefSeq" id="WP_115366072.1">
    <property type="nucleotide sequence ID" value="NZ_QBKA01000002.1"/>
</dbReference>
<dbReference type="AlphaFoldDB" id="A0A369Q5R8"/>
<name>A0A369Q5R8_9SPHN</name>
<dbReference type="EMBL" id="QBKA01000002">
    <property type="protein sequence ID" value="RDC59770.1"/>
    <property type="molecule type" value="Genomic_DNA"/>
</dbReference>
<reference evidence="1 2" key="1">
    <citation type="submission" date="2018-04" db="EMBL/GenBank/DDBJ databases">
        <title>Altererythrobacter sp. HME9302 genome sequencing and assembly.</title>
        <authorList>
            <person name="Kang H."/>
            <person name="Kim H."/>
            <person name="Joh K."/>
        </authorList>
    </citation>
    <scope>NUCLEOTIDE SEQUENCE [LARGE SCALE GENOMIC DNA]</scope>
    <source>
        <strain evidence="1 2">HME9302</strain>
    </source>
</reference>
<evidence type="ECO:0000313" key="2">
    <source>
        <dbReference type="Proteomes" id="UP000253727"/>
    </source>
</evidence>
<protein>
    <submittedName>
        <fullName evidence="1">Uncharacterized protein</fullName>
    </submittedName>
</protein>
<gene>
    <name evidence="1" type="ORF">HME9302_00965</name>
</gene>
<dbReference type="OrthoDB" id="9913658at2"/>
<sequence length="76" mass="8441">MQVVKLDDASAGERAENAKYLRDMADDVEAGEITEFVVAANHRDDQCFSSFANFDDRWRILGALEYVKQSLVQGGG</sequence>
<evidence type="ECO:0000313" key="1">
    <source>
        <dbReference type="EMBL" id="RDC59770.1"/>
    </source>
</evidence>
<keyword evidence="2" id="KW-1185">Reference proteome</keyword>